<dbReference type="EMBL" id="JACXVP010000002">
    <property type="protein sequence ID" value="KAG5619615.1"/>
    <property type="molecule type" value="Genomic_DNA"/>
</dbReference>
<evidence type="ECO:0000313" key="2">
    <source>
        <dbReference type="Proteomes" id="UP000824120"/>
    </source>
</evidence>
<feature type="non-terminal residue" evidence="1">
    <location>
        <position position="127"/>
    </location>
</feature>
<reference evidence="1 2" key="1">
    <citation type="submission" date="2020-09" db="EMBL/GenBank/DDBJ databases">
        <title>De no assembly of potato wild relative species, Solanum commersonii.</title>
        <authorList>
            <person name="Cho K."/>
        </authorList>
    </citation>
    <scope>NUCLEOTIDE SEQUENCE [LARGE SCALE GENOMIC DNA]</scope>
    <source>
        <strain evidence="1">LZ3.2</strain>
        <tissue evidence="1">Leaf</tissue>
    </source>
</reference>
<name>A0A9J6A6C8_SOLCO</name>
<comment type="caution">
    <text evidence="1">The sequence shown here is derived from an EMBL/GenBank/DDBJ whole genome shotgun (WGS) entry which is preliminary data.</text>
</comment>
<evidence type="ECO:0000313" key="1">
    <source>
        <dbReference type="EMBL" id="KAG5619615.1"/>
    </source>
</evidence>
<dbReference type="Proteomes" id="UP000824120">
    <property type="component" value="Chromosome 2"/>
</dbReference>
<dbReference type="AlphaFoldDB" id="A0A9J6A6C8"/>
<sequence length="127" mass="14389">LKQVKSEESTRPKSKILELKLFESLSSSKTLSKLRENIFSENVLRRSHSAQLVGIANTLGDPSFGLLHLLLAFDFTVFASWINGRYRLSTLEQKARIRPFGDSPNGFGDSQIFLSPFFQRPLFLLAK</sequence>
<gene>
    <name evidence="1" type="ORF">H5410_004833</name>
</gene>
<organism evidence="1 2">
    <name type="scientific">Solanum commersonii</name>
    <name type="common">Commerson's wild potato</name>
    <name type="synonym">Commerson's nightshade</name>
    <dbReference type="NCBI Taxonomy" id="4109"/>
    <lineage>
        <taxon>Eukaryota</taxon>
        <taxon>Viridiplantae</taxon>
        <taxon>Streptophyta</taxon>
        <taxon>Embryophyta</taxon>
        <taxon>Tracheophyta</taxon>
        <taxon>Spermatophyta</taxon>
        <taxon>Magnoliopsida</taxon>
        <taxon>eudicotyledons</taxon>
        <taxon>Gunneridae</taxon>
        <taxon>Pentapetalae</taxon>
        <taxon>asterids</taxon>
        <taxon>lamiids</taxon>
        <taxon>Solanales</taxon>
        <taxon>Solanaceae</taxon>
        <taxon>Solanoideae</taxon>
        <taxon>Solaneae</taxon>
        <taxon>Solanum</taxon>
    </lineage>
</organism>
<accession>A0A9J6A6C8</accession>
<proteinExistence type="predicted"/>
<protein>
    <submittedName>
        <fullName evidence="1">Uncharacterized protein</fullName>
    </submittedName>
</protein>
<keyword evidence="2" id="KW-1185">Reference proteome</keyword>